<comment type="caution">
    <text evidence="2">The sequence shown here is derived from an EMBL/GenBank/DDBJ whole genome shotgun (WGS) entry which is preliminary data.</text>
</comment>
<evidence type="ECO:0000256" key="1">
    <source>
        <dbReference type="SAM" id="SignalP"/>
    </source>
</evidence>
<protein>
    <submittedName>
        <fullName evidence="2">Serine protease</fullName>
    </submittedName>
</protein>
<dbReference type="Proteomes" id="UP001143307">
    <property type="component" value="Unassembled WGS sequence"/>
</dbReference>
<sequence length="81" mass="8844">MKFSLITILMISVCLGGCSAGDVPASNKQGLTGADRDQHGCIPSAGYQWCALTNQCERPWQLAKAKGFDNSQEQFQLYCNQ</sequence>
<keyword evidence="2" id="KW-0378">Hydrolase</keyword>
<dbReference type="RefSeq" id="WP_279251542.1">
    <property type="nucleotide sequence ID" value="NZ_SHNP01000001.1"/>
</dbReference>
<proteinExistence type="predicted"/>
<keyword evidence="1" id="KW-0732">Signal</keyword>
<reference evidence="2" key="1">
    <citation type="submission" date="2019-02" db="EMBL/GenBank/DDBJ databases">
        <authorList>
            <person name="Li S.-H."/>
        </authorList>
    </citation>
    <scope>NUCLEOTIDE SEQUENCE</scope>
    <source>
        <strain evidence="2">IMCC8485</strain>
    </source>
</reference>
<feature type="chain" id="PRO_5047372506" evidence="1">
    <location>
        <begin position="21"/>
        <end position="81"/>
    </location>
</feature>
<name>A0ABT3SRE5_9GAMM</name>
<feature type="signal peptide" evidence="1">
    <location>
        <begin position="1"/>
        <end position="20"/>
    </location>
</feature>
<evidence type="ECO:0000313" key="2">
    <source>
        <dbReference type="EMBL" id="MCX2972546.1"/>
    </source>
</evidence>
<organism evidence="2 3">
    <name type="scientific">Candidatus Seongchinamella marina</name>
    <dbReference type="NCBI Taxonomy" id="2518990"/>
    <lineage>
        <taxon>Bacteria</taxon>
        <taxon>Pseudomonadati</taxon>
        <taxon>Pseudomonadota</taxon>
        <taxon>Gammaproteobacteria</taxon>
        <taxon>Cellvibrionales</taxon>
        <taxon>Halieaceae</taxon>
        <taxon>Seongchinamella</taxon>
    </lineage>
</organism>
<dbReference type="EMBL" id="SHNP01000001">
    <property type="protein sequence ID" value="MCX2972546.1"/>
    <property type="molecule type" value="Genomic_DNA"/>
</dbReference>
<evidence type="ECO:0000313" key="3">
    <source>
        <dbReference type="Proteomes" id="UP001143307"/>
    </source>
</evidence>
<accession>A0ABT3SRE5</accession>
<dbReference type="GO" id="GO:0006508">
    <property type="term" value="P:proteolysis"/>
    <property type="evidence" value="ECO:0007669"/>
    <property type="project" value="UniProtKB-KW"/>
</dbReference>
<gene>
    <name evidence="2" type="ORF">EYC87_02940</name>
</gene>
<keyword evidence="2" id="KW-0645">Protease</keyword>
<dbReference type="GO" id="GO:0008233">
    <property type="term" value="F:peptidase activity"/>
    <property type="evidence" value="ECO:0007669"/>
    <property type="project" value="UniProtKB-KW"/>
</dbReference>
<keyword evidence="3" id="KW-1185">Reference proteome</keyword>